<accession>Q1JYH6</accession>
<dbReference type="RefSeq" id="WP_006001160.1">
    <property type="nucleotide sequence ID" value="NZ_AAEW02000012.1"/>
</dbReference>
<evidence type="ECO:0000313" key="2">
    <source>
        <dbReference type="Proteomes" id="UP000005695"/>
    </source>
</evidence>
<protein>
    <submittedName>
        <fullName evidence="1">Uncharacterized protein</fullName>
    </submittedName>
</protein>
<dbReference type="SUPFAM" id="SSF82171">
    <property type="entry name" value="DPP6 N-terminal domain-like"/>
    <property type="match status" value="1"/>
</dbReference>
<proteinExistence type="predicted"/>
<dbReference type="InterPro" id="IPR014262">
    <property type="entry name" value="HAF_rpt"/>
</dbReference>
<evidence type="ECO:0000313" key="1">
    <source>
        <dbReference type="EMBL" id="EAT15230.1"/>
    </source>
</evidence>
<organism evidence="1 2">
    <name type="scientific">Desulfuromonas acetoxidans (strain DSM 684 / 11070)</name>
    <dbReference type="NCBI Taxonomy" id="281689"/>
    <lineage>
        <taxon>Bacteria</taxon>
        <taxon>Pseudomonadati</taxon>
        <taxon>Thermodesulfobacteriota</taxon>
        <taxon>Desulfuromonadia</taxon>
        <taxon>Desulfuromonadales</taxon>
        <taxon>Desulfuromonadaceae</taxon>
        <taxon>Desulfuromonas</taxon>
    </lineage>
</organism>
<keyword evidence="2" id="KW-1185">Reference proteome</keyword>
<dbReference type="AlphaFoldDB" id="Q1JYH6"/>
<reference evidence="1" key="1">
    <citation type="submission" date="2006-05" db="EMBL/GenBank/DDBJ databases">
        <title>Annotation of the draft genome assembly of Desulfuromonas acetoxidans DSM 684.</title>
        <authorList>
            <consortium name="US DOE Joint Genome Institute (JGI-ORNL)"/>
            <person name="Larimer F."/>
            <person name="Land M."/>
            <person name="Hauser L."/>
        </authorList>
    </citation>
    <scope>NUCLEOTIDE SEQUENCE [LARGE SCALE GENOMIC DNA]</scope>
    <source>
        <strain evidence="1">DSM 684</strain>
    </source>
</reference>
<dbReference type="PROSITE" id="PS51257">
    <property type="entry name" value="PROKAR_LIPOPROTEIN"/>
    <property type="match status" value="1"/>
</dbReference>
<dbReference type="Pfam" id="PF11949">
    <property type="entry name" value="DUF3466"/>
    <property type="match status" value="1"/>
</dbReference>
<name>Q1JYH6_DESA6</name>
<dbReference type="InterPro" id="IPR022562">
    <property type="entry name" value="DUF3466"/>
</dbReference>
<dbReference type="Proteomes" id="UP000005695">
    <property type="component" value="Unassembled WGS sequence"/>
</dbReference>
<comment type="caution">
    <text evidence="1">The sequence shown here is derived from an EMBL/GenBank/DDBJ whole genome shotgun (WGS) entry which is preliminary data.</text>
</comment>
<sequence length="395" mass="42098">MYRLIVLFFLLLAVLGGCSDGGSNRTVQTGEGEWTITSLGTLGGALTFVVDANEEGQVIGIATNAEGRMNGFYWDSERGMINLGTFGGEESFALDINEQGTVVGYATDELGNRRAFVWTPETKEKVDLGTLGGDDSIAYTINEAGQVAGSSELATGEEHPFVWESEAGMFDIGDEDMRECVAYDINDNGQVVGRYETYDVDEFGGFVGTKFGFVWDPEEGMTSIEVDADTDVSPLQINASGQITGVVTDSSDTSMAFVYDASSGMTLIEETETTDLEGDVAAIRIDDDGQVLGVYKGGSFVWNREQGLTTIHTPEDGEFSVALDNNSTGLIVGATYSEDMASSSVLLWSEDEGAMELPDLGGVFVVATVVTDSGRIYGGASASEDVLEAVVWVKE</sequence>
<reference evidence="1" key="2">
    <citation type="submission" date="2006-05" db="EMBL/GenBank/DDBJ databases">
        <title>Sequencing of the draft genome and assembly of Desulfuromonas acetoxidans DSM 684.</title>
        <authorList>
            <consortium name="US DOE Joint Genome Institute (JGI-PGF)"/>
            <person name="Copeland A."/>
            <person name="Lucas S."/>
            <person name="Lapidus A."/>
            <person name="Barry K."/>
            <person name="Detter J.C."/>
            <person name="Glavina del Rio T."/>
            <person name="Hammon N."/>
            <person name="Israni S."/>
            <person name="Dalin E."/>
            <person name="Tice H."/>
            <person name="Bruce D."/>
            <person name="Pitluck S."/>
            <person name="Richardson P."/>
        </authorList>
    </citation>
    <scope>NUCLEOTIDE SEQUENCE [LARGE SCALE GENOMIC DNA]</scope>
    <source>
        <strain evidence="1">DSM 684</strain>
    </source>
</reference>
<dbReference type="NCBIfam" id="TIGR02913">
    <property type="entry name" value="HAF_rpt"/>
    <property type="match status" value="3"/>
</dbReference>
<gene>
    <name evidence="1" type="ORF">Dace_1199</name>
</gene>
<dbReference type="OrthoDB" id="5791889at2"/>
<dbReference type="EMBL" id="AAEW02000012">
    <property type="protein sequence ID" value="EAT15230.1"/>
    <property type="molecule type" value="Genomic_DNA"/>
</dbReference>